<dbReference type="EC" id="7.6.2.9" evidence="5"/>
<feature type="domain" description="ABC transporter" evidence="7">
    <location>
        <begin position="22"/>
        <end position="257"/>
    </location>
</feature>
<evidence type="ECO:0000256" key="3">
    <source>
        <dbReference type="ARBA" id="ARBA00022741"/>
    </source>
</evidence>
<dbReference type="PROSITE" id="PS50893">
    <property type="entry name" value="ABC_TRANSPORTER_2"/>
    <property type="match status" value="1"/>
</dbReference>
<dbReference type="GO" id="GO:0015418">
    <property type="term" value="F:ABC-type quaternary ammonium compound transporting activity"/>
    <property type="evidence" value="ECO:0007669"/>
    <property type="project" value="UniProtKB-EC"/>
</dbReference>
<keyword evidence="3" id="KW-0547">Nucleotide-binding</keyword>
<evidence type="ECO:0000256" key="5">
    <source>
        <dbReference type="ARBA" id="ARBA00066388"/>
    </source>
</evidence>
<evidence type="ECO:0000313" key="8">
    <source>
        <dbReference type="EMBL" id="OYO18673.1"/>
    </source>
</evidence>
<accession>A0A255GVI9</accession>
<feature type="compositionally biased region" description="Basic and acidic residues" evidence="6">
    <location>
        <begin position="435"/>
        <end position="469"/>
    </location>
</feature>
<feature type="compositionally biased region" description="Basic and acidic residues" evidence="6">
    <location>
        <begin position="406"/>
        <end position="426"/>
    </location>
</feature>
<evidence type="ECO:0000256" key="4">
    <source>
        <dbReference type="ARBA" id="ARBA00022840"/>
    </source>
</evidence>
<protein>
    <recommendedName>
        <fullName evidence="5">ABC-type quaternary amine transporter</fullName>
        <ecNumber evidence="5">7.6.2.9</ecNumber>
    </recommendedName>
</protein>
<dbReference type="SMART" id="SM00382">
    <property type="entry name" value="AAA"/>
    <property type="match status" value="1"/>
</dbReference>
<feature type="region of interest" description="Disordered" evidence="6">
    <location>
        <begin position="406"/>
        <end position="469"/>
    </location>
</feature>
<dbReference type="InterPro" id="IPR003593">
    <property type="entry name" value="AAA+_ATPase"/>
</dbReference>
<dbReference type="PANTHER" id="PTHR43117:SF4">
    <property type="entry name" value="OSMOPROTECTANT IMPORT ATP-BINDING PROTEIN OSMV"/>
    <property type="match status" value="1"/>
</dbReference>
<evidence type="ECO:0000256" key="2">
    <source>
        <dbReference type="ARBA" id="ARBA00022448"/>
    </source>
</evidence>
<dbReference type="AlphaFoldDB" id="A0A255GVI9"/>
<sequence>MSVTAVRLVGLPQSPAARIALIEFKSVSKVYPDGTRAVSDLDLTVPSDGITVMVGPSGCGKTTLLRMVNRMVEPSSGSIEWDGTPIRKLKKTVLRRQMGYVIQNGGLFPHRTIVENIGTVPELLGWSDAKITARAHELLELVGLDRKLARRFPAQLSGGQQQRVGVARALAANPDLLLMDEPFSAVDPLVRADLQELVKKLQRELNKTILLITHDMDEALSMGDRVAVLRTGGVLAQFDTPDEILDNPADDFVASFVGRDRGYRSLNFAGTPDAPLERVRTVRNAAHQRGEGQTGEPVLVVDADGLPLGWADNARPGRLLGLGSTFTHPGAPLRELVEAALTSPVGLAVAVGADNRYAGVLPATRVMEQVKAYRAEVADDQVARQVKAEQDAEAARIEAERLAAEKAAEEERRRAEAAAAEEERRNAKGRRRRKEPVGDESPRSVSEERGESPRSVSEERGDESKGKTP</sequence>
<reference evidence="8 9" key="1">
    <citation type="submission" date="2017-07" db="EMBL/GenBank/DDBJ databases">
        <title>Draft whole genome sequences of clinical Proprionibacteriaceae strains.</title>
        <authorList>
            <person name="Bernier A.-M."/>
            <person name="Bernard K."/>
            <person name="Domingo M.-C."/>
        </authorList>
    </citation>
    <scope>NUCLEOTIDE SEQUENCE [LARGE SCALE GENOMIC DNA]</scope>
    <source>
        <strain evidence="8 9">NML 130396</strain>
    </source>
</reference>
<dbReference type="GO" id="GO:0016887">
    <property type="term" value="F:ATP hydrolysis activity"/>
    <property type="evidence" value="ECO:0007669"/>
    <property type="project" value="InterPro"/>
</dbReference>
<evidence type="ECO:0000256" key="6">
    <source>
        <dbReference type="SAM" id="MobiDB-lite"/>
    </source>
</evidence>
<dbReference type="OrthoDB" id="9802264at2"/>
<dbReference type="InterPro" id="IPR017871">
    <property type="entry name" value="ABC_transporter-like_CS"/>
</dbReference>
<comment type="similarity">
    <text evidence="1">Belongs to the ABC transporter superfamily.</text>
</comment>
<dbReference type="Gene3D" id="3.40.50.300">
    <property type="entry name" value="P-loop containing nucleotide triphosphate hydrolases"/>
    <property type="match status" value="1"/>
</dbReference>
<proteinExistence type="inferred from homology"/>
<evidence type="ECO:0000259" key="7">
    <source>
        <dbReference type="PROSITE" id="PS50893"/>
    </source>
</evidence>
<organism evidence="8 9">
    <name type="scientific">Enemella dayhoffiae</name>
    <dbReference type="NCBI Taxonomy" id="2016507"/>
    <lineage>
        <taxon>Bacteria</taxon>
        <taxon>Bacillati</taxon>
        <taxon>Actinomycetota</taxon>
        <taxon>Actinomycetes</taxon>
        <taxon>Propionibacteriales</taxon>
        <taxon>Propionibacteriaceae</taxon>
        <taxon>Enemella</taxon>
    </lineage>
</organism>
<dbReference type="PANTHER" id="PTHR43117">
    <property type="entry name" value="OSMOPROTECTANT IMPORT ATP-BINDING PROTEIN OSMV"/>
    <property type="match status" value="1"/>
</dbReference>
<dbReference type="FunFam" id="3.40.50.300:FF:000425">
    <property type="entry name" value="Probable ABC transporter, ATP-binding subunit"/>
    <property type="match status" value="1"/>
</dbReference>
<dbReference type="SUPFAM" id="SSF52540">
    <property type="entry name" value="P-loop containing nucleoside triphosphate hydrolases"/>
    <property type="match status" value="1"/>
</dbReference>
<dbReference type="GO" id="GO:0005524">
    <property type="term" value="F:ATP binding"/>
    <property type="evidence" value="ECO:0007669"/>
    <property type="project" value="UniProtKB-KW"/>
</dbReference>
<dbReference type="Proteomes" id="UP000216311">
    <property type="component" value="Unassembled WGS sequence"/>
</dbReference>
<evidence type="ECO:0000313" key="9">
    <source>
        <dbReference type="Proteomes" id="UP000216311"/>
    </source>
</evidence>
<gene>
    <name evidence="8" type="ORF">CGZ93_14745</name>
</gene>
<keyword evidence="9" id="KW-1185">Reference proteome</keyword>
<name>A0A255GVI9_9ACTN</name>
<dbReference type="InterPro" id="IPR027417">
    <property type="entry name" value="P-loop_NTPase"/>
</dbReference>
<dbReference type="EMBL" id="NMVQ01000043">
    <property type="protein sequence ID" value="OYO18673.1"/>
    <property type="molecule type" value="Genomic_DNA"/>
</dbReference>
<dbReference type="PROSITE" id="PS00211">
    <property type="entry name" value="ABC_TRANSPORTER_1"/>
    <property type="match status" value="1"/>
</dbReference>
<evidence type="ECO:0000256" key="1">
    <source>
        <dbReference type="ARBA" id="ARBA00005417"/>
    </source>
</evidence>
<keyword evidence="4 8" id="KW-0067">ATP-binding</keyword>
<keyword evidence="2" id="KW-0813">Transport</keyword>
<comment type="caution">
    <text evidence="8">The sequence shown here is derived from an EMBL/GenBank/DDBJ whole genome shotgun (WGS) entry which is preliminary data.</text>
</comment>
<dbReference type="Pfam" id="PF00005">
    <property type="entry name" value="ABC_tran"/>
    <property type="match status" value="1"/>
</dbReference>
<dbReference type="InterPro" id="IPR003439">
    <property type="entry name" value="ABC_transporter-like_ATP-bd"/>
</dbReference>